<accession>A0A0C4F8I6</accession>
<name>A0A0C4F8I6_PUCT1</name>
<reference evidence="1" key="1">
    <citation type="submission" date="2009-11" db="EMBL/GenBank/DDBJ databases">
        <authorList>
            <consortium name="The Broad Institute Genome Sequencing Platform"/>
            <person name="Ward D."/>
            <person name="Feldgarden M."/>
            <person name="Earl A."/>
            <person name="Young S.K."/>
            <person name="Zeng Q."/>
            <person name="Koehrsen M."/>
            <person name="Alvarado L."/>
            <person name="Berlin A."/>
            <person name="Bochicchio J."/>
            <person name="Borenstein D."/>
            <person name="Chapman S.B."/>
            <person name="Chen Z."/>
            <person name="Engels R."/>
            <person name="Freedman E."/>
            <person name="Gellesch M."/>
            <person name="Goldberg J."/>
            <person name="Griggs A."/>
            <person name="Gujja S."/>
            <person name="Heilman E."/>
            <person name="Heiman D."/>
            <person name="Hepburn T."/>
            <person name="Howarth C."/>
            <person name="Jen D."/>
            <person name="Larson L."/>
            <person name="Lewis B."/>
            <person name="Mehta T."/>
            <person name="Park D."/>
            <person name="Pearson M."/>
            <person name="Roberts A."/>
            <person name="Saif S."/>
            <person name="Shea T."/>
            <person name="Shenoy N."/>
            <person name="Sisk P."/>
            <person name="Stolte C."/>
            <person name="Sykes S."/>
            <person name="Thomson T."/>
            <person name="Walk T."/>
            <person name="White J."/>
            <person name="Yandava C."/>
            <person name="Izard J."/>
            <person name="Baranova O.V."/>
            <person name="Blanton J.M."/>
            <person name="Tanner A.C."/>
            <person name="Dewhirst F.E."/>
            <person name="Haas B."/>
            <person name="Nusbaum C."/>
            <person name="Birren B."/>
        </authorList>
    </citation>
    <scope>NUCLEOTIDE SEQUENCE [LARGE SCALE GENOMIC DNA]</scope>
    <source>
        <strain evidence="1">1-1 BBBD Race 1</strain>
    </source>
</reference>
<protein>
    <submittedName>
        <fullName evidence="1 2">Uncharacterized protein</fullName>
    </submittedName>
</protein>
<reference evidence="1" key="2">
    <citation type="submission" date="2016-05" db="EMBL/GenBank/DDBJ databases">
        <title>Comparative analysis highlights variable genome content of wheat rusts and divergence of the mating loci.</title>
        <authorList>
            <person name="Cuomo C.A."/>
            <person name="Bakkeren G."/>
            <person name="Szabo L."/>
            <person name="Khalil H."/>
            <person name="Joly D."/>
            <person name="Goldberg J."/>
            <person name="Young S."/>
            <person name="Zeng Q."/>
            <person name="Fellers J."/>
        </authorList>
    </citation>
    <scope>NUCLEOTIDE SEQUENCE [LARGE SCALE GENOMIC DNA]</scope>
    <source>
        <strain evidence="1">1-1 BBBD Race 1</strain>
    </source>
</reference>
<dbReference type="AlphaFoldDB" id="A0A0C4F8I6"/>
<evidence type="ECO:0000313" key="3">
    <source>
        <dbReference type="Proteomes" id="UP000005240"/>
    </source>
</evidence>
<dbReference type="EMBL" id="ADAS02014039">
    <property type="protein sequence ID" value="OAV84643.1"/>
    <property type="molecule type" value="Genomic_DNA"/>
</dbReference>
<keyword evidence="3" id="KW-1185">Reference proteome</keyword>
<reference evidence="2" key="4">
    <citation type="submission" date="2025-05" db="UniProtKB">
        <authorList>
            <consortium name="EnsemblFungi"/>
        </authorList>
    </citation>
    <scope>IDENTIFICATION</scope>
    <source>
        <strain evidence="2">isolate 1-1 / race 1 (BBBD)</strain>
    </source>
</reference>
<proteinExistence type="predicted"/>
<sequence>MPAPAAAAAATGAQVRFFVLVKSSNYSQSTDGALTLLNYHFFSEIFPAAGVAVSGNLTTPGATVAKPYEPHDATLYVEGGHFKTLSDLDAAYPNGQYRVSLQGSGVNGKTDLPAPIHISVEQDGHSISPDRIVATKPVTLRWSAFSNGRSDPNHIVDDMIFVVLQDCHGQRIFHTGLPFDGPYMHHD</sequence>
<gene>
    <name evidence="1" type="ORF">PTTG_09483</name>
</gene>
<evidence type="ECO:0000313" key="2">
    <source>
        <dbReference type="EnsemblFungi" id="PTTG_09483-t43_1-p1"/>
    </source>
</evidence>
<dbReference type="Proteomes" id="UP000005240">
    <property type="component" value="Unassembled WGS sequence"/>
</dbReference>
<dbReference type="VEuPathDB" id="FungiDB:PTTG_09483"/>
<organism evidence="2 3">
    <name type="scientific">Puccinia triticina (isolate 1-1 / race 1 (BBBD))</name>
    <name type="common">Brown leaf rust fungus</name>
    <dbReference type="NCBI Taxonomy" id="630390"/>
    <lineage>
        <taxon>Eukaryota</taxon>
        <taxon>Fungi</taxon>
        <taxon>Dikarya</taxon>
        <taxon>Basidiomycota</taxon>
        <taxon>Pucciniomycotina</taxon>
        <taxon>Pucciniomycetes</taxon>
        <taxon>Pucciniales</taxon>
        <taxon>Pucciniaceae</taxon>
        <taxon>Puccinia</taxon>
    </lineage>
</organism>
<reference evidence="2 3" key="3">
    <citation type="journal article" date="2017" name="G3 (Bethesda)">
        <title>Comparative analysis highlights variable genome content of wheat rusts and divergence of the mating loci.</title>
        <authorList>
            <person name="Cuomo C.A."/>
            <person name="Bakkeren G."/>
            <person name="Khalil H.B."/>
            <person name="Panwar V."/>
            <person name="Joly D."/>
            <person name="Linning R."/>
            <person name="Sakthikumar S."/>
            <person name="Song X."/>
            <person name="Adiconis X."/>
            <person name="Fan L."/>
            <person name="Goldberg J.M."/>
            <person name="Levin J.Z."/>
            <person name="Young S."/>
            <person name="Zeng Q."/>
            <person name="Anikster Y."/>
            <person name="Bruce M."/>
            <person name="Wang M."/>
            <person name="Yin C."/>
            <person name="McCallum B."/>
            <person name="Szabo L.J."/>
            <person name="Hulbert S."/>
            <person name="Chen X."/>
            <person name="Fellers J.P."/>
        </authorList>
    </citation>
    <scope>NUCLEOTIDE SEQUENCE</scope>
    <source>
        <strain evidence="2">isolate 1-1 / race 1 (BBBD)</strain>
        <strain evidence="3">Isolate 1-1 / race 1 (BBBD)</strain>
    </source>
</reference>
<dbReference type="EnsemblFungi" id="PTTG_09483-t43_1">
    <property type="protein sequence ID" value="PTTG_09483-t43_1-p1"/>
    <property type="gene ID" value="PTTG_09483"/>
</dbReference>
<evidence type="ECO:0000313" key="1">
    <source>
        <dbReference type="EMBL" id="OAV84643.1"/>
    </source>
</evidence>